<comment type="caution">
    <text evidence="6">The sequence shown here is derived from an EMBL/GenBank/DDBJ whole genome shotgun (WGS) entry which is preliminary data.</text>
</comment>
<evidence type="ECO:0000256" key="3">
    <source>
        <dbReference type="RuleBase" id="RU003616"/>
    </source>
</evidence>
<dbReference type="PANTHER" id="PTHR47062">
    <property type="match status" value="1"/>
</dbReference>
<dbReference type="Proteomes" id="UP000095463">
    <property type="component" value="Unassembled WGS sequence"/>
</dbReference>
<comment type="similarity">
    <text evidence="2 3">Belongs to the small heat shock protein (HSP20) family.</text>
</comment>
<accession>A0A1E5XHH3</accession>
<dbReference type="AlphaFoldDB" id="A0A1E5XHH3"/>
<dbReference type="Pfam" id="PF00011">
    <property type="entry name" value="HSP20"/>
    <property type="match status" value="1"/>
</dbReference>
<dbReference type="SUPFAM" id="SSF49764">
    <property type="entry name" value="HSP20-like chaperones"/>
    <property type="match status" value="1"/>
</dbReference>
<dbReference type="InterPro" id="IPR037913">
    <property type="entry name" value="ACD_IbpA/B"/>
</dbReference>
<proteinExistence type="inferred from homology"/>
<evidence type="ECO:0000259" key="5">
    <source>
        <dbReference type="PROSITE" id="PS01031"/>
    </source>
</evidence>
<dbReference type="OrthoDB" id="9810618at2"/>
<protein>
    <submittedName>
        <fullName evidence="6">Heat-shock protein</fullName>
    </submittedName>
</protein>
<feature type="domain" description="SHSP" evidence="5">
    <location>
        <begin position="25"/>
        <end position="137"/>
    </location>
</feature>
<evidence type="ECO:0000313" key="7">
    <source>
        <dbReference type="Proteomes" id="UP000095463"/>
    </source>
</evidence>
<evidence type="ECO:0000256" key="2">
    <source>
        <dbReference type="PROSITE-ProRule" id="PRU00285"/>
    </source>
</evidence>
<feature type="region of interest" description="Disordered" evidence="4">
    <location>
        <begin position="137"/>
        <end position="156"/>
    </location>
</feature>
<keyword evidence="7" id="KW-1185">Reference proteome</keyword>
<dbReference type="EMBL" id="LAJE02000401">
    <property type="protein sequence ID" value="OEO28051.1"/>
    <property type="molecule type" value="Genomic_DNA"/>
</dbReference>
<dbReference type="InterPro" id="IPR002068">
    <property type="entry name" value="A-crystallin/Hsp20_dom"/>
</dbReference>
<sequence length="156" mass="17248">MRTFDFTPLYRSTVGFDRLFDMLDSGIRSDWPPYDIEKLGDDQYRISMAVAGFAADEIELTQQGNGLLVSGAKTQTEDRADAFLHRGIANRSFKQSFSLADHVKVTDASLENGLLSISLTREVPEQLKPRRIAIGTTEAKPAGEPRQIGQDLKSAA</sequence>
<dbReference type="InterPro" id="IPR008978">
    <property type="entry name" value="HSP20-like_chaperone"/>
</dbReference>
<gene>
    <name evidence="6" type="ORF">VW23_006555</name>
</gene>
<dbReference type="Gene3D" id="2.60.40.790">
    <property type="match status" value="1"/>
</dbReference>
<organism evidence="6 7">
    <name type="scientific">Devosia insulae DS-56</name>
    <dbReference type="NCBI Taxonomy" id="1116389"/>
    <lineage>
        <taxon>Bacteria</taxon>
        <taxon>Pseudomonadati</taxon>
        <taxon>Pseudomonadota</taxon>
        <taxon>Alphaproteobacteria</taxon>
        <taxon>Hyphomicrobiales</taxon>
        <taxon>Devosiaceae</taxon>
        <taxon>Devosia</taxon>
    </lineage>
</organism>
<reference evidence="6 7" key="1">
    <citation type="journal article" date="2015" name="Genome Announc.">
        <title>Genome Assemblies of Three Soil-Associated Devosia species: D. insulae, D. limi, and D. soli.</title>
        <authorList>
            <person name="Hassan Y.I."/>
            <person name="Lepp D."/>
            <person name="Zhou T."/>
        </authorList>
    </citation>
    <scope>NUCLEOTIDE SEQUENCE [LARGE SCALE GENOMIC DNA]</scope>
    <source>
        <strain evidence="6 7">DS-56</strain>
    </source>
</reference>
<evidence type="ECO:0000256" key="4">
    <source>
        <dbReference type="SAM" id="MobiDB-lite"/>
    </source>
</evidence>
<evidence type="ECO:0000313" key="6">
    <source>
        <dbReference type="EMBL" id="OEO28051.1"/>
    </source>
</evidence>
<evidence type="ECO:0000256" key="1">
    <source>
        <dbReference type="ARBA" id="ARBA00023016"/>
    </source>
</evidence>
<dbReference type="CDD" id="cd06470">
    <property type="entry name" value="ACD_IbpA-B_like"/>
    <property type="match status" value="1"/>
</dbReference>
<dbReference type="PANTHER" id="PTHR47062:SF1">
    <property type="entry name" value="SMALL HEAT SHOCK PROTEIN IBPA"/>
    <property type="match status" value="1"/>
</dbReference>
<dbReference type="RefSeq" id="WP_069912627.1">
    <property type="nucleotide sequence ID" value="NZ_LAJE02000401.1"/>
</dbReference>
<name>A0A1E5XHH3_9HYPH</name>
<keyword evidence="1" id="KW-0346">Stress response</keyword>
<dbReference type="PROSITE" id="PS01031">
    <property type="entry name" value="SHSP"/>
    <property type="match status" value="1"/>
</dbReference>